<keyword evidence="7" id="KW-1185">Reference proteome</keyword>
<reference evidence="6 7" key="1">
    <citation type="submission" date="2014-07" db="EMBL/GenBank/DDBJ databases">
        <title>Draft genome of Clostridium celerecrescens 152B isolated from sediments associated with methane hydrate from Krishna Godavari basin.</title>
        <authorList>
            <person name="Honkalas V.S."/>
            <person name="Dabir A.P."/>
            <person name="Arora P."/>
            <person name="Dhakephalkar P.K."/>
        </authorList>
    </citation>
    <scope>NUCLEOTIDE SEQUENCE [LARGE SCALE GENOMIC DNA]</scope>
    <source>
        <strain evidence="6 7">152B</strain>
    </source>
</reference>
<dbReference type="SMART" id="SM00448">
    <property type="entry name" value="REC"/>
    <property type="match status" value="1"/>
</dbReference>
<organism evidence="6 7">
    <name type="scientific">Lacrimispora celerecrescens</name>
    <dbReference type="NCBI Taxonomy" id="29354"/>
    <lineage>
        <taxon>Bacteria</taxon>
        <taxon>Bacillati</taxon>
        <taxon>Bacillota</taxon>
        <taxon>Clostridia</taxon>
        <taxon>Lachnospirales</taxon>
        <taxon>Lachnospiraceae</taxon>
        <taxon>Lacrimispora</taxon>
    </lineage>
</organism>
<sequence length="235" mass="26781">MIKIAIVEDEMEYVETLKGYLARYEEDHSVSFQLQAFTDGLDIVSDYTASYDIILLDIQMKYLNGMKTAQKIRELDEDVIFIFITSSSQFAVEGYTVDALGYILKPVPYLSFSQILNKAVGRIQKRQAIHYINIDRPEGTMRMSTDSVYYIESQLHHVLIHTDKGNFVASGPMKRLEENLKTFGFAKCHNAYLVNLKHVTGCLPSDVLLFSGEQIPVSRSRKKSFMECLAEYMGG</sequence>
<dbReference type="PANTHER" id="PTHR37299:SF1">
    <property type="entry name" value="STAGE 0 SPORULATION PROTEIN A HOMOLOG"/>
    <property type="match status" value="1"/>
</dbReference>
<comment type="caution">
    <text evidence="6">The sequence shown here is derived from an EMBL/GenBank/DDBJ whole genome shotgun (WGS) entry which is preliminary data.</text>
</comment>
<dbReference type="Pfam" id="PF00072">
    <property type="entry name" value="Response_reg"/>
    <property type="match status" value="1"/>
</dbReference>
<dbReference type="InterPro" id="IPR011006">
    <property type="entry name" value="CheY-like_superfamily"/>
</dbReference>
<evidence type="ECO:0000313" key="6">
    <source>
        <dbReference type="EMBL" id="KEZ87289.1"/>
    </source>
</evidence>
<dbReference type="PROSITE" id="PS50930">
    <property type="entry name" value="HTH_LYTTR"/>
    <property type="match status" value="1"/>
</dbReference>
<proteinExistence type="predicted"/>
<dbReference type="InterPro" id="IPR046947">
    <property type="entry name" value="LytR-like"/>
</dbReference>
<dbReference type="OrthoDB" id="2063459at2"/>
<evidence type="ECO:0000259" key="4">
    <source>
        <dbReference type="PROSITE" id="PS50110"/>
    </source>
</evidence>
<feature type="domain" description="Response regulatory" evidence="4">
    <location>
        <begin position="3"/>
        <end position="120"/>
    </location>
</feature>
<dbReference type="STRING" id="29354.IO98_21290"/>
<dbReference type="Pfam" id="PF04397">
    <property type="entry name" value="LytTR"/>
    <property type="match status" value="1"/>
</dbReference>
<dbReference type="AlphaFoldDB" id="A0A084JEA5"/>
<dbReference type="GO" id="GO:0000156">
    <property type="term" value="F:phosphorelay response regulator activity"/>
    <property type="evidence" value="ECO:0007669"/>
    <property type="project" value="InterPro"/>
</dbReference>
<evidence type="ECO:0000259" key="5">
    <source>
        <dbReference type="PROSITE" id="PS50930"/>
    </source>
</evidence>
<dbReference type="SUPFAM" id="SSF52172">
    <property type="entry name" value="CheY-like"/>
    <property type="match status" value="1"/>
</dbReference>
<feature type="domain" description="HTH LytTR-type" evidence="5">
    <location>
        <begin position="132"/>
        <end position="231"/>
    </location>
</feature>
<evidence type="ECO:0000256" key="1">
    <source>
        <dbReference type="ARBA" id="ARBA00018672"/>
    </source>
</evidence>
<keyword evidence="3" id="KW-0597">Phosphoprotein</keyword>
<dbReference type="InterPro" id="IPR007492">
    <property type="entry name" value="LytTR_DNA-bd_dom"/>
</dbReference>
<dbReference type="Proteomes" id="UP000028525">
    <property type="component" value="Unassembled WGS sequence"/>
</dbReference>
<dbReference type="Gene3D" id="2.40.50.1020">
    <property type="entry name" value="LytTr DNA-binding domain"/>
    <property type="match status" value="1"/>
</dbReference>
<feature type="modified residue" description="4-aspartylphosphate" evidence="3">
    <location>
        <position position="57"/>
    </location>
</feature>
<dbReference type="EMBL" id="JPME01000036">
    <property type="protein sequence ID" value="KEZ87289.1"/>
    <property type="molecule type" value="Genomic_DNA"/>
</dbReference>
<evidence type="ECO:0000256" key="3">
    <source>
        <dbReference type="PROSITE-ProRule" id="PRU00169"/>
    </source>
</evidence>
<dbReference type="GO" id="GO:0003677">
    <property type="term" value="F:DNA binding"/>
    <property type="evidence" value="ECO:0007669"/>
    <property type="project" value="InterPro"/>
</dbReference>
<protein>
    <recommendedName>
        <fullName evidence="1">Stage 0 sporulation protein A homolog</fullName>
    </recommendedName>
</protein>
<dbReference type="PANTHER" id="PTHR37299">
    <property type="entry name" value="TRANSCRIPTIONAL REGULATOR-RELATED"/>
    <property type="match status" value="1"/>
</dbReference>
<dbReference type="PROSITE" id="PS50110">
    <property type="entry name" value="RESPONSE_REGULATORY"/>
    <property type="match status" value="1"/>
</dbReference>
<evidence type="ECO:0000313" key="7">
    <source>
        <dbReference type="Proteomes" id="UP000028525"/>
    </source>
</evidence>
<dbReference type="SMART" id="SM00850">
    <property type="entry name" value="LytTR"/>
    <property type="match status" value="1"/>
</dbReference>
<comment type="function">
    <text evidence="2">May play the central regulatory role in sporulation. It may be an element of the effector pathway responsible for the activation of sporulation genes in response to nutritional stress. Spo0A may act in concert with spo0H (a sigma factor) to control the expression of some genes that are critical to the sporulation process.</text>
</comment>
<dbReference type="InterPro" id="IPR001789">
    <property type="entry name" value="Sig_transdc_resp-reg_receiver"/>
</dbReference>
<gene>
    <name evidence="6" type="ORF">IO98_21290</name>
</gene>
<dbReference type="RefSeq" id="WP_038284300.1">
    <property type="nucleotide sequence ID" value="NZ_JPME01000036.1"/>
</dbReference>
<dbReference type="Gene3D" id="3.40.50.2300">
    <property type="match status" value="1"/>
</dbReference>
<name>A0A084JEA5_9FIRM</name>
<accession>A0A084JEA5</accession>
<evidence type="ECO:0000256" key="2">
    <source>
        <dbReference type="ARBA" id="ARBA00024867"/>
    </source>
</evidence>